<keyword evidence="1" id="KW-0812">Transmembrane</keyword>
<proteinExistence type="evidence at transcript level"/>
<protein>
    <submittedName>
        <fullName evidence="2">AWQG2491</fullName>
    </submittedName>
</protein>
<keyword evidence="1" id="KW-1133">Transmembrane helix</keyword>
<sequence>MQFHASVPSLMLFLPTGMPSPAPPALSAWQVHLSRSPQRPPPPGRQPLCPSPPGYLCTLSMLLLWHLSHCILLVYMFVSPSRL</sequence>
<keyword evidence="1" id="KW-0472">Membrane</keyword>
<dbReference type="EMBL" id="AY358680">
    <property type="protein sequence ID" value="AAQ89043.1"/>
    <property type="molecule type" value="mRNA"/>
</dbReference>
<feature type="transmembrane region" description="Helical" evidence="1">
    <location>
        <begin position="52"/>
        <end position="78"/>
    </location>
</feature>
<gene>
    <name evidence="2" type="ORF">UNQ2491</name>
</gene>
<reference evidence="2" key="1">
    <citation type="journal article" date="2003" name="Genome Res.">
        <title>The secreted protein discovery initiative (SPDI), a large-scale effort to identify novel human secreted and transmembrane proteins: a bioinformatics assessment.</title>
        <authorList>
            <person name="Clark H.F."/>
            <person name="Gurney A.L."/>
            <person name="Abaya E."/>
            <person name="Baker K."/>
            <person name="Baldwin D."/>
            <person name="Brush J."/>
            <person name="Chen J."/>
            <person name="Chow B."/>
            <person name="Chui C."/>
            <person name="Crowley C."/>
            <person name="Currell B."/>
            <person name="Deuel B."/>
            <person name="Dowd P."/>
            <person name="Eaton D."/>
            <person name="Foster J."/>
            <person name="Grimaldi C."/>
            <person name="Gu Q."/>
            <person name="Hass P.E."/>
            <person name="Heldens S."/>
            <person name="Huang A."/>
            <person name="Kim H.S."/>
            <person name="Klimowski L."/>
            <person name="Jin Y."/>
            <person name="Johnson S."/>
            <person name="Lee J."/>
            <person name="Lewis L."/>
            <person name="Liao D."/>
            <person name="Mark M."/>
            <person name="Robbie E."/>
            <person name="Sanchez C."/>
            <person name="Schoenfeld J."/>
            <person name="Seshagiri S."/>
            <person name="Simmons L."/>
            <person name="Singh J."/>
            <person name="Smith V."/>
            <person name="Stinson J."/>
            <person name="Vagts A."/>
            <person name="Vandlen R."/>
            <person name="Watanabe C."/>
            <person name="Wieand D."/>
            <person name="Woods K."/>
            <person name="Xie M.H."/>
            <person name="Yansura D."/>
            <person name="Yi S."/>
            <person name="Yu G."/>
            <person name="Yuan J."/>
            <person name="Zhang M."/>
            <person name="Zhang Z."/>
            <person name="Goddard A."/>
            <person name="Wood W.I."/>
            <person name="Godowski P."/>
            <person name="Gray A."/>
        </authorList>
    </citation>
    <scope>NUCLEOTIDE SEQUENCE</scope>
</reference>
<dbReference type="AlphaFoldDB" id="Q6UWR5"/>
<accession>Q6UWR5</accession>
<organism evidence="2">
    <name type="scientific">Homo sapiens</name>
    <name type="common">Human</name>
    <dbReference type="NCBI Taxonomy" id="9606"/>
    <lineage>
        <taxon>Eukaryota</taxon>
        <taxon>Metazoa</taxon>
        <taxon>Chordata</taxon>
        <taxon>Craniata</taxon>
        <taxon>Vertebrata</taxon>
        <taxon>Euteleostomi</taxon>
        <taxon>Mammalia</taxon>
        <taxon>Eutheria</taxon>
        <taxon>Euarchontoglires</taxon>
        <taxon>Primates</taxon>
        <taxon>Haplorrhini</taxon>
        <taxon>Catarrhini</taxon>
        <taxon>Hominidae</taxon>
        <taxon>Homo</taxon>
    </lineage>
</organism>
<name>Q6UWR5_HUMAN</name>
<evidence type="ECO:0000313" key="2">
    <source>
        <dbReference type="EMBL" id="AAQ89043.1"/>
    </source>
</evidence>
<evidence type="ECO:0000256" key="1">
    <source>
        <dbReference type="SAM" id="Phobius"/>
    </source>
</evidence>
<dbReference type="PeptideAtlas" id="Q6UWR5"/>